<dbReference type="Proteomes" id="UP000262882">
    <property type="component" value="Unassembled WGS sequence"/>
</dbReference>
<dbReference type="SUPFAM" id="SSF50978">
    <property type="entry name" value="WD40 repeat-like"/>
    <property type="match status" value="1"/>
</dbReference>
<accession>A0A372GG68</accession>
<evidence type="ECO:0000313" key="2">
    <source>
        <dbReference type="EMBL" id="RFS84361.1"/>
    </source>
</evidence>
<keyword evidence="1" id="KW-0853">WD repeat</keyword>
<keyword evidence="3" id="KW-1185">Reference proteome</keyword>
<sequence length="67" mass="7138">MLWVLQRRTLGATLTGHTRAGTSLAFSPDGQTLASGSADHSVIIWPLNTTTAHSHPLNTANRDDPTT</sequence>
<reference evidence="2 3" key="1">
    <citation type="submission" date="2018-08" db="EMBL/GenBank/DDBJ databases">
        <title>Actinomadura spongicola sp. nov., isolated from marine sponge Leucetta chagosensis.</title>
        <authorList>
            <person name="Li L."/>
            <person name="Lin H.W."/>
        </authorList>
    </citation>
    <scope>NUCLEOTIDE SEQUENCE [LARGE SCALE GENOMIC DNA]</scope>
    <source>
        <strain evidence="2 3">LHW52907</strain>
    </source>
</reference>
<dbReference type="Pfam" id="PF00400">
    <property type="entry name" value="WD40"/>
    <property type="match status" value="1"/>
</dbReference>
<gene>
    <name evidence="2" type="ORF">D0T12_16660</name>
</gene>
<dbReference type="PROSITE" id="PS50082">
    <property type="entry name" value="WD_REPEATS_2"/>
    <property type="match status" value="1"/>
</dbReference>
<proteinExistence type="predicted"/>
<dbReference type="InterPro" id="IPR001680">
    <property type="entry name" value="WD40_rpt"/>
</dbReference>
<dbReference type="InterPro" id="IPR036322">
    <property type="entry name" value="WD40_repeat_dom_sf"/>
</dbReference>
<feature type="repeat" description="WD" evidence="1">
    <location>
        <begin position="14"/>
        <end position="55"/>
    </location>
</feature>
<dbReference type="EMBL" id="QVNQ01000005">
    <property type="protein sequence ID" value="RFS84361.1"/>
    <property type="molecule type" value="Genomic_DNA"/>
</dbReference>
<dbReference type="OrthoDB" id="4336591at2"/>
<dbReference type="SMART" id="SM00320">
    <property type="entry name" value="WD40"/>
    <property type="match status" value="1"/>
</dbReference>
<organism evidence="2 3">
    <name type="scientific">Actinomadura spongiicola</name>
    <dbReference type="NCBI Taxonomy" id="2303421"/>
    <lineage>
        <taxon>Bacteria</taxon>
        <taxon>Bacillati</taxon>
        <taxon>Actinomycetota</taxon>
        <taxon>Actinomycetes</taxon>
        <taxon>Streptosporangiales</taxon>
        <taxon>Thermomonosporaceae</taxon>
        <taxon>Actinomadura</taxon>
    </lineage>
</organism>
<comment type="caution">
    <text evidence="2">The sequence shown here is derived from an EMBL/GenBank/DDBJ whole genome shotgun (WGS) entry which is preliminary data.</text>
</comment>
<protein>
    <submittedName>
        <fullName evidence="2">Uncharacterized protein</fullName>
    </submittedName>
</protein>
<evidence type="ECO:0000313" key="3">
    <source>
        <dbReference type="Proteomes" id="UP000262882"/>
    </source>
</evidence>
<dbReference type="Gene3D" id="2.130.10.10">
    <property type="entry name" value="YVTN repeat-like/Quinoprotein amine dehydrogenase"/>
    <property type="match status" value="1"/>
</dbReference>
<dbReference type="PROSITE" id="PS50294">
    <property type="entry name" value="WD_REPEATS_REGION"/>
    <property type="match status" value="1"/>
</dbReference>
<dbReference type="RefSeq" id="WP_117400532.1">
    <property type="nucleotide sequence ID" value="NZ_QVNQ01000005.1"/>
</dbReference>
<evidence type="ECO:0000256" key="1">
    <source>
        <dbReference type="PROSITE-ProRule" id="PRU00221"/>
    </source>
</evidence>
<name>A0A372GG68_9ACTN</name>
<dbReference type="AlphaFoldDB" id="A0A372GG68"/>
<dbReference type="InterPro" id="IPR015943">
    <property type="entry name" value="WD40/YVTN_repeat-like_dom_sf"/>
</dbReference>